<keyword evidence="3" id="KW-1185">Reference proteome</keyword>
<evidence type="ECO:0000313" key="3">
    <source>
        <dbReference type="Proteomes" id="UP000266721"/>
    </source>
</evidence>
<name>A0A3L5TSA7_MYTGA</name>
<protein>
    <submittedName>
        <fullName evidence="2">Uncharacterized protein</fullName>
    </submittedName>
</protein>
<dbReference type="Proteomes" id="UP000266721">
    <property type="component" value="Unassembled WGS sequence"/>
</dbReference>
<reference evidence="2 3" key="1">
    <citation type="journal article" date="2016" name="PLoS ONE">
        <title>A First Insight into the Genome of the Filter-Feeder Mussel Mytilus galloprovincialis.</title>
        <authorList>
            <person name="Murgarella M."/>
            <person name="Puiu D."/>
            <person name="Novoa B."/>
            <person name="Figueras A."/>
            <person name="Posada D."/>
            <person name="Canchaya C."/>
        </authorList>
    </citation>
    <scope>NUCLEOTIDE SEQUENCE [LARGE SCALE GENOMIC DNA]</scope>
    <source>
        <tissue evidence="2">Muscle</tissue>
    </source>
</reference>
<feature type="non-terminal residue" evidence="2">
    <location>
        <position position="1"/>
    </location>
</feature>
<proteinExistence type="predicted"/>
<evidence type="ECO:0000256" key="1">
    <source>
        <dbReference type="SAM" id="Phobius"/>
    </source>
</evidence>
<dbReference type="AlphaFoldDB" id="A0A3L5TSA7"/>
<sequence length="131" mass="14573">LLSAINSKESDSPAGIPVYAVIALYTIVFAIVAGIVIIIKRCRKYRANNSKPSGTPLNIIVTETIKSSDCSNINNDKRTGVDIQKIKNTHDIETSIEQEDSICNKYESLSTNRNSVQHIYELDSTHTNQYE</sequence>
<keyword evidence="1" id="KW-0812">Transmembrane</keyword>
<keyword evidence="1" id="KW-0472">Membrane</keyword>
<gene>
    <name evidence="2" type="ORF">AM593_04052</name>
</gene>
<evidence type="ECO:0000313" key="2">
    <source>
        <dbReference type="EMBL" id="OPL21776.1"/>
    </source>
</evidence>
<dbReference type="EMBL" id="KV588773">
    <property type="protein sequence ID" value="OPL21776.1"/>
    <property type="molecule type" value="Genomic_DNA"/>
</dbReference>
<comment type="caution">
    <text evidence="2">The sequence shown here is derived from an EMBL/GenBank/DDBJ whole genome shotgun (WGS) entry which is preliminary data.</text>
</comment>
<feature type="transmembrane region" description="Helical" evidence="1">
    <location>
        <begin position="16"/>
        <end position="39"/>
    </location>
</feature>
<organism evidence="2 3">
    <name type="scientific">Mytilus galloprovincialis</name>
    <name type="common">Mediterranean mussel</name>
    <dbReference type="NCBI Taxonomy" id="29158"/>
    <lineage>
        <taxon>Eukaryota</taxon>
        <taxon>Metazoa</taxon>
        <taxon>Spiralia</taxon>
        <taxon>Lophotrochozoa</taxon>
        <taxon>Mollusca</taxon>
        <taxon>Bivalvia</taxon>
        <taxon>Autobranchia</taxon>
        <taxon>Pteriomorphia</taxon>
        <taxon>Mytilida</taxon>
        <taxon>Mytiloidea</taxon>
        <taxon>Mytilidae</taxon>
        <taxon>Mytilinae</taxon>
        <taxon>Mytilus</taxon>
    </lineage>
</organism>
<accession>A0A3L5TSA7</accession>
<keyword evidence="1" id="KW-1133">Transmembrane helix</keyword>
<feature type="non-terminal residue" evidence="2">
    <location>
        <position position="131"/>
    </location>
</feature>